<dbReference type="SUPFAM" id="SSF53448">
    <property type="entry name" value="Nucleotide-diphospho-sugar transferases"/>
    <property type="match status" value="1"/>
</dbReference>
<dbReference type="PANTHER" id="PTHR43179:SF7">
    <property type="entry name" value="RHAMNOSYLTRANSFERASE WBBL"/>
    <property type="match status" value="1"/>
</dbReference>
<name>A0A383A5R7_9ZZZZ</name>
<dbReference type="InterPro" id="IPR001173">
    <property type="entry name" value="Glyco_trans_2-like"/>
</dbReference>
<dbReference type="EMBL" id="UINC01189454">
    <property type="protein sequence ID" value="SVE03147.1"/>
    <property type="molecule type" value="Genomic_DNA"/>
</dbReference>
<evidence type="ECO:0000313" key="2">
    <source>
        <dbReference type="EMBL" id="SVE03147.1"/>
    </source>
</evidence>
<organism evidence="2">
    <name type="scientific">marine metagenome</name>
    <dbReference type="NCBI Taxonomy" id="408172"/>
    <lineage>
        <taxon>unclassified sequences</taxon>
        <taxon>metagenomes</taxon>
        <taxon>ecological metagenomes</taxon>
    </lineage>
</organism>
<dbReference type="InterPro" id="IPR029044">
    <property type="entry name" value="Nucleotide-diphossugar_trans"/>
</dbReference>
<feature type="non-terminal residue" evidence="2">
    <location>
        <position position="247"/>
    </location>
</feature>
<protein>
    <recommendedName>
        <fullName evidence="1">Glycosyltransferase 2-like domain-containing protein</fullName>
    </recommendedName>
</protein>
<feature type="domain" description="Glycosyltransferase 2-like" evidence="1">
    <location>
        <begin position="11"/>
        <end position="115"/>
    </location>
</feature>
<gene>
    <name evidence="2" type="ORF">METZ01_LOCUS456001</name>
</gene>
<evidence type="ECO:0000259" key="1">
    <source>
        <dbReference type="Pfam" id="PF00535"/>
    </source>
</evidence>
<dbReference type="Pfam" id="PF00535">
    <property type="entry name" value="Glycos_transf_2"/>
    <property type="match status" value="1"/>
</dbReference>
<dbReference type="PANTHER" id="PTHR43179">
    <property type="entry name" value="RHAMNOSYLTRANSFERASE WBBL"/>
    <property type="match status" value="1"/>
</dbReference>
<accession>A0A383A5R7</accession>
<sequence length="247" mass="27738">MLQTPALEETTVVTVNYNAIDFIANCLEPLLEAKEIIVVDNDSTDQSLAMIAERFPTVRIIATGENAGNGAGINVGIFAAKTPYVLIIDPDAVLTPDNLQLLYQGLQDFPDAAFTAPLLFIPRHGQDLWVMGPGETMHSRTYEVPEGPFCSWFLSACVILCHTKTIQDLGGWDDNIFLYLEDLDLCMRLTKAGHSMICIPEATADHFNSYSASRSWKLHWRKDWSFAWSQLYLAEKFRGRSVMWQEA</sequence>
<dbReference type="AlphaFoldDB" id="A0A383A5R7"/>
<dbReference type="CDD" id="cd04186">
    <property type="entry name" value="GT_2_like_c"/>
    <property type="match status" value="1"/>
</dbReference>
<reference evidence="2" key="1">
    <citation type="submission" date="2018-05" db="EMBL/GenBank/DDBJ databases">
        <authorList>
            <person name="Lanie J.A."/>
            <person name="Ng W.-L."/>
            <person name="Kazmierczak K.M."/>
            <person name="Andrzejewski T.M."/>
            <person name="Davidsen T.M."/>
            <person name="Wayne K.J."/>
            <person name="Tettelin H."/>
            <person name="Glass J.I."/>
            <person name="Rusch D."/>
            <person name="Podicherti R."/>
            <person name="Tsui H.-C.T."/>
            <person name="Winkler M.E."/>
        </authorList>
    </citation>
    <scope>NUCLEOTIDE SEQUENCE</scope>
</reference>
<proteinExistence type="predicted"/>
<dbReference type="Gene3D" id="3.90.550.10">
    <property type="entry name" value="Spore Coat Polysaccharide Biosynthesis Protein SpsA, Chain A"/>
    <property type="match status" value="1"/>
</dbReference>